<evidence type="ECO:0000256" key="1">
    <source>
        <dbReference type="ARBA" id="ARBA00001974"/>
    </source>
</evidence>
<evidence type="ECO:0000259" key="7">
    <source>
        <dbReference type="Pfam" id="PF01593"/>
    </source>
</evidence>
<dbReference type="PRINTS" id="PR00757">
    <property type="entry name" value="AMINEOXDASEF"/>
</dbReference>
<keyword evidence="4" id="KW-0274">FAD</keyword>
<dbReference type="InterPro" id="IPR036188">
    <property type="entry name" value="FAD/NAD-bd_sf"/>
</dbReference>
<dbReference type="Gene3D" id="3.50.50.60">
    <property type="entry name" value="FAD/NAD(P)-binding domain"/>
    <property type="match status" value="1"/>
</dbReference>
<proteinExistence type="inferred from homology"/>
<feature type="region of interest" description="Disordered" evidence="5">
    <location>
        <begin position="642"/>
        <end position="671"/>
    </location>
</feature>
<dbReference type="AlphaFoldDB" id="A0A0G4GYB0"/>
<keyword evidence="2 4" id="KW-0560">Oxidoreductase</keyword>
<dbReference type="PANTHER" id="PTHR42841">
    <property type="entry name" value="AMINE OXIDASE"/>
    <property type="match status" value="1"/>
</dbReference>
<dbReference type="GO" id="GO:0016491">
    <property type="term" value="F:oxidoreductase activity"/>
    <property type="evidence" value="ECO:0007669"/>
    <property type="project" value="UniProtKB-KW"/>
</dbReference>
<feature type="chain" id="PRO_5005190824" description="Amine oxidase" evidence="6">
    <location>
        <begin position="27"/>
        <end position="671"/>
    </location>
</feature>
<feature type="compositionally biased region" description="Polar residues" evidence="5">
    <location>
        <begin position="82"/>
        <end position="94"/>
    </location>
</feature>
<dbReference type="Pfam" id="PF01593">
    <property type="entry name" value="Amino_oxidase"/>
    <property type="match status" value="1"/>
</dbReference>
<dbReference type="InterPro" id="IPR002937">
    <property type="entry name" value="Amino_oxidase"/>
</dbReference>
<feature type="signal peptide" evidence="6">
    <location>
        <begin position="1"/>
        <end position="26"/>
    </location>
</feature>
<evidence type="ECO:0000256" key="2">
    <source>
        <dbReference type="ARBA" id="ARBA00023002"/>
    </source>
</evidence>
<evidence type="ECO:0000256" key="4">
    <source>
        <dbReference type="RuleBase" id="RU362067"/>
    </source>
</evidence>
<dbReference type="EC" id="1.4.3.-" evidence="4"/>
<evidence type="ECO:0000313" key="8">
    <source>
        <dbReference type="EMBL" id="CEM36081.1"/>
    </source>
</evidence>
<keyword evidence="6" id="KW-0732">Signal</keyword>
<feature type="binding site" evidence="3">
    <location>
        <position position="137"/>
    </location>
    <ligand>
        <name>FAD</name>
        <dbReference type="ChEBI" id="CHEBI:57692"/>
    </ligand>
</feature>
<organism evidence="8">
    <name type="scientific">Chromera velia CCMP2878</name>
    <dbReference type="NCBI Taxonomy" id="1169474"/>
    <lineage>
        <taxon>Eukaryota</taxon>
        <taxon>Sar</taxon>
        <taxon>Alveolata</taxon>
        <taxon>Colpodellida</taxon>
        <taxon>Chromeraceae</taxon>
        <taxon>Chromera</taxon>
    </lineage>
</organism>
<comment type="cofactor">
    <cofactor evidence="1 4">
        <name>FAD</name>
        <dbReference type="ChEBI" id="CHEBI:57692"/>
    </cofactor>
</comment>
<accession>A0A0G4GYB0</accession>
<feature type="domain" description="Amine oxidase" evidence="7">
    <location>
        <begin position="136"/>
        <end position="596"/>
    </location>
</feature>
<comment type="similarity">
    <text evidence="4">Belongs to the flavin monoamine oxidase family.</text>
</comment>
<evidence type="ECO:0000256" key="5">
    <source>
        <dbReference type="SAM" id="MobiDB-lite"/>
    </source>
</evidence>
<evidence type="ECO:0000256" key="3">
    <source>
        <dbReference type="PIRSR" id="PIRSR601613-1"/>
    </source>
</evidence>
<dbReference type="VEuPathDB" id="CryptoDB:Cvel_23892"/>
<protein>
    <recommendedName>
        <fullName evidence="4">Amine oxidase</fullName>
        <ecNumber evidence="4">1.4.3.-</ecNumber>
    </recommendedName>
</protein>
<name>A0A0G4GYB0_9ALVE</name>
<reference evidence="8" key="1">
    <citation type="submission" date="2014-11" db="EMBL/GenBank/DDBJ databases">
        <authorList>
            <person name="Otto D Thomas"/>
            <person name="Naeem Raeece"/>
        </authorList>
    </citation>
    <scope>NUCLEOTIDE SEQUENCE</scope>
</reference>
<sequence length="671" mass="73095">MTPASFPLCLLAVLAGSAATAKQSSAFLHHAGLSRPSSVLDRRQRSVSSSDFLSFSSPSSHSSLSAWRILSWFSRPAEKETNAGSVGVTETPSESDVKEEKVEVEKPKAPIRTIDLDLFPGSSKNKKKVLIIGAGMSGLVCAKVLKENAAKRGADIDFAVIEQSNHVGGRVWTDEVDGFLLDRGFQVFIEAYPSVQEHVNYEALDLQPFRPGAFVCLDSDSEENKKVFEMVSDPIRRPQDLVDTLFSRVGSLGDKVLIGLYRLGILLESDEALLSKREAALAPFLSYLGFGPDLTYKFFRPFFRGIFLADLDELSSRMFEFVFKKFAQGPASLPAKGMKTIPLSLAADVGEEKIYLDYRVRSISKGSEEGGKKYKLRLDSRNEKGEDVQADVEADAVVIATEGPAAERLIQKVRPEWERPKVSSASVCRSSTCVYYSLPKDEVPSEALGVSEEDPSANVLVLNGVNGRSGKVSLVNNVAFVSEVSPSYAPEGQALLSVTVVGIPQGSENDKALDAQIRLELGEWFGAEKVRNWNLLKIYRIPYAQPAQNPPNPAGGFLSQEQLGGGDGLYVAGDHAANPTLDGAVKSGERAADAVIEAFFREAMQKKLGTLGKSAAQYREENREEEPEQAFKGEVGKAVVQEEGSGNELLRTMSSSVEKFKKEQREEETAA</sequence>
<evidence type="ECO:0000256" key="6">
    <source>
        <dbReference type="SAM" id="SignalP"/>
    </source>
</evidence>
<feature type="compositionally biased region" description="Basic and acidic residues" evidence="5">
    <location>
        <begin position="658"/>
        <end position="671"/>
    </location>
</feature>
<feature type="compositionally biased region" description="Basic and acidic residues" evidence="5">
    <location>
        <begin position="95"/>
        <end position="104"/>
    </location>
</feature>
<feature type="region of interest" description="Disordered" evidence="5">
    <location>
        <begin position="81"/>
        <end position="104"/>
    </location>
</feature>
<gene>
    <name evidence="8" type="ORF">Cvel_23892</name>
</gene>
<dbReference type="InterPro" id="IPR001613">
    <property type="entry name" value="Flavin_amine_oxidase"/>
</dbReference>
<dbReference type="EMBL" id="CDMZ01001677">
    <property type="protein sequence ID" value="CEM36081.1"/>
    <property type="molecule type" value="Genomic_DNA"/>
</dbReference>
<keyword evidence="4" id="KW-0285">Flavoprotein</keyword>
<dbReference type="SUPFAM" id="SSF51905">
    <property type="entry name" value="FAD/NAD(P)-binding domain"/>
    <property type="match status" value="1"/>
</dbReference>